<name>A0ABV9NP30_9GAMM</name>
<keyword evidence="5 6" id="KW-0472">Membrane</keyword>
<gene>
    <name evidence="7" type="ORF">ACFO3Q_09110</name>
</gene>
<sequence>MHAHHDAALSPGQWLPWAVGLVLVGAYLVAARRRRAWSRWRGASFGLGVALLAWGLSAQAMAWAHADLRGHMAQHLAIGMFAPLFLVLGAPLTLLLGALPVDAARRLVRVLHGDLARVLVHPVVALVLNVGGMALLYLTPLYAMSRHDLALHALVHYHFVAAGYLYAWALVGPDPAPRRPSLRYRAVVLFVGAGTHALLGKVMYAGGFPHGTGASLAEREAAAQWMYYGGDLAELLLAVALFAIWYRQSAPAAATAGARPA</sequence>
<evidence type="ECO:0000256" key="6">
    <source>
        <dbReference type="SAM" id="Phobius"/>
    </source>
</evidence>
<dbReference type="Pfam" id="PF09678">
    <property type="entry name" value="Caa3_CtaG"/>
    <property type="match status" value="1"/>
</dbReference>
<keyword evidence="2" id="KW-1003">Cell membrane</keyword>
<dbReference type="EMBL" id="JBHSGG010000025">
    <property type="protein sequence ID" value="MFC4728328.1"/>
    <property type="molecule type" value="Genomic_DNA"/>
</dbReference>
<feature type="transmembrane region" description="Helical" evidence="6">
    <location>
        <begin position="184"/>
        <end position="205"/>
    </location>
</feature>
<comment type="caution">
    <text evidence="7">The sequence shown here is derived from an EMBL/GenBank/DDBJ whole genome shotgun (WGS) entry which is preliminary data.</text>
</comment>
<keyword evidence="4 6" id="KW-1133">Transmembrane helix</keyword>
<organism evidence="7 8">
    <name type="scientific">Coralloluteibacterium thermophilum</name>
    <dbReference type="NCBI Taxonomy" id="2707049"/>
    <lineage>
        <taxon>Bacteria</taxon>
        <taxon>Pseudomonadati</taxon>
        <taxon>Pseudomonadota</taxon>
        <taxon>Gammaproteobacteria</taxon>
        <taxon>Lysobacterales</taxon>
        <taxon>Lysobacteraceae</taxon>
        <taxon>Coralloluteibacterium</taxon>
    </lineage>
</organism>
<feature type="transmembrane region" description="Helical" evidence="6">
    <location>
        <begin position="43"/>
        <end position="64"/>
    </location>
</feature>
<keyword evidence="3 6" id="KW-0812">Transmembrane</keyword>
<dbReference type="RefSeq" id="WP_377004357.1">
    <property type="nucleotide sequence ID" value="NZ_JBHSGG010000025.1"/>
</dbReference>
<evidence type="ECO:0000256" key="1">
    <source>
        <dbReference type="ARBA" id="ARBA00004651"/>
    </source>
</evidence>
<evidence type="ECO:0000313" key="7">
    <source>
        <dbReference type="EMBL" id="MFC4728328.1"/>
    </source>
</evidence>
<accession>A0ABV9NP30</accession>
<evidence type="ECO:0000256" key="3">
    <source>
        <dbReference type="ARBA" id="ARBA00022692"/>
    </source>
</evidence>
<evidence type="ECO:0000256" key="2">
    <source>
        <dbReference type="ARBA" id="ARBA00022475"/>
    </source>
</evidence>
<evidence type="ECO:0000256" key="4">
    <source>
        <dbReference type="ARBA" id="ARBA00022989"/>
    </source>
</evidence>
<dbReference type="InterPro" id="IPR019108">
    <property type="entry name" value="Caa3_assmbl_CtaG-rel"/>
</dbReference>
<evidence type="ECO:0000256" key="5">
    <source>
        <dbReference type="ARBA" id="ARBA00023136"/>
    </source>
</evidence>
<proteinExistence type="predicted"/>
<keyword evidence="8" id="KW-1185">Reference proteome</keyword>
<comment type="subcellular location">
    <subcellularLocation>
        <location evidence="1">Cell membrane</location>
        <topology evidence="1">Multi-pass membrane protein</topology>
    </subcellularLocation>
</comment>
<feature type="transmembrane region" description="Helical" evidence="6">
    <location>
        <begin position="14"/>
        <end position="31"/>
    </location>
</feature>
<protein>
    <submittedName>
        <fullName evidence="7">Cytochrome c oxidase assembly protein</fullName>
    </submittedName>
</protein>
<feature type="transmembrane region" description="Helical" evidence="6">
    <location>
        <begin position="76"/>
        <end position="97"/>
    </location>
</feature>
<feature type="transmembrane region" description="Helical" evidence="6">
    <location>
        <begin position="150"/>
        <end position="172"/>
    </location>
</feature>
<evidence type="ECO:0000313" key="8">
    <source>
        <dbReference type="Proteomes" id="UP001595892"/>
    </source>
</evidence>
<feature type="transmembrane region" description="Helical" evidence="6">
    <location>
        <begin position="225"/>
        <end position="246"/>
    </location>
</feature>
<feature type="transmembrane region" description="Helical" evidence="6">
    <location>
        <begin position="118"/>
        <end position="138"/>
    </location>
</feature>
<reference evidence="8" key="1">
    <citation type="journal article" date="2019" name="Int. J. Syst. Evol. Microbiol.">
        <title>The Global Catalogue of Microorganisms (GCM) 10K type strain sequencing project: providing services to taxonomists for standard genome sequencing and annotation.</title>
        <authorList>
            <consortium name="The Broad Institute Genomics Platform"/>
            <consortium name="The Broad Institute Genome Sequencing Center for Infectious Disease"/>
            <person name="Wu L."/>
            <person name="Ma J."/>
        </authorList>
    </citation>
    <scope>NUCLEOTIDE SEQUENCE [LARGE SCALE GENOMIC DNA]</scope>
    <source>
        <strain evidence="8">CGMCC 1.13574</strain>
    </source>
</reference>
<dbReference type="Proteomes" id="UP001595892">
    <property type="component" value="Unassembled WGS sequence"/>
</dbReference>